<organism evidence="2 3">
    <name type="scientific">Coregonus suidteri</name>
    <dbReference type="NCBI Taxonomy" id="861788"/>
    <lineage>
        <taxon>Eukaryota</taxon>
        <taxon>Metazoa</taxon>
        <taxon>Chordata</taxon>
        <taxon>Craniata</taxon>
        <taxon>Vertebrata</taxon>
        <taxon>Euteleostomi</taxon>
        <taxon>Actinopterygii</taxon>
        <taxon>Neopterygii</taxon>
        <taxon>Teleostei</taxon>
        <taxon>Protacanthopterygii</taxon>
        <taxon>Salmoniformes</taxon>
        <taxon>Salmonidae</taxon>
        <taxon>Coregoninae</taxon>
        <taxon>Coregonus</taxon>
    </lineage>
</organism>
<gene>
    <name evidence="2" type="ORF">J4Q44_G00118240</name>
</gene>
<feature type="compositionally biased region" description="Polar residues" evidence="1">
    <location>
        <begin position="53"/>
        <end position="70"/>
    </location>
</feature>
<sequence>MWARRLSAGGGETPRCEHSNNLQGYEVDPSYRDDIRTYLGENNKNKQREKNTLAPSSTPQQSTEINPFRY</sequence>
<protein>
    <submittedName>
        <fullName evidence="2">Uncharacterized protein</fullName>
    </submittedName>
</protein>
<accession>A0AAN8LWB6</accession>
<feature type="region of interest" description="Disordered" evidence="1">
    <location>
        <begin position="1"/>
        <end position="70"/>
    </location>
</feature>
<evidence type="ECO:0000256" key="1">
    <source>
        <dbReference type="SAM" id="MobiDB-lite"/>
    </source>
</evidence>
<evidence type="ECO:0000313" key="3">
    <source>
        <dbReference type="Proteomes" id="UP001356427"/>
    </source>
</evidence>
<proteinExistence type="predicted"/>
<reference evidence="2 3" key="1">
    <citation type="submission" date="2021-04" db="EMBL/GenBank/DDBJ databases">
        <authorList>
            <person name="De Guttry C."/>
            <person name="Zahm M."/>
            <person name="Klopp C."/>
            <person name="Cabau C."/>
            <person name="Louis A."/>
            <person name="Berthelot C."/>
            <person name="Parey E."/>
            <person name="Roest Crollius H."/>
            <person name="Montfort J."/>
            <person name="Robinson-Rechavi M."/>
            <person name="Bucao C."/>
            <person name="Bouchez O."/>
            <person name="Gislard M."/>
            <person name="Lluch J."/>
            <person name="Milhes M."/>
            <person name="Lampietro C."/>
            <person name="Lopez Roques C."/>
            <person name="Donnadieu C."/>
            <person name="Braasch I."/>
            <person name="Desvignes T."/>
            <person name="Postlethwait J."/>
            <person name="Bobe J."/>
            <person name="Wedekind C."/>
            <person name="Guiguen Y."/>
        </authorList>
    </citation>
    <scope>NUCLEOTIDE SEQUENCE [LARGE SCALE GENOMIC DNA]</scope>
    <source>
        <strain evidence="2">Cs_M1</strain>
        <tissue evidence="2">Blood</tissue>
    </source>
</reference>
<dbReference type="EMBL" id="JAGTTL010000009">
    <property type="protein sequence ID" value="KAK6318533.1"/>
    <property type="molecule type" value="Genomic_DNA"/>
</dbReference>
<evidence type="ECO:0000313" key="2">
    <source>
        <dbReference type="EMBL" id="KAK6318533.1"/>
    </source>
</evidence>
<name>A0AAN8LWB6_9TELE</name>
<comment type="caution">
    <text evidence="2">The sequence shown here is derived from an EMBL/GenBank/DDBJ whole genome shotgun (WGS) entry which is preliminary data.</text>
</comment>
<dbReference type="Proteomes" id="UP001356427">
    <property type="component" value="Unassembled WGS sequence"/>
</dbReference>
<dbReference type="AlphaFoldDB" id="A0AAN8LWB6"/>
<keyword evidence="3" id="KW-1185">Reference proteome</keyword>